<dbReference type="Pfam" id="PF00105">
    <property type="entry name" value="zf-C4"/>
    <property type="match status" value="1"/>
</dbReference>
<protein>
    <recommendedName>
        <fullName evidence="11">Nuclear receptor domain-containing protein</fullName>
    </recommendedName>
</protein>
<dbReference type="GO" id="GO:0008270">
    <property type="term" value="F:zinc ion binding"/>
    <property type="evidence" value="ECO:0007669"/>
    <property type="project" value="UniProtKB-KW"/>
</dbReference>
<evidence type="ECO:0000259" key="11">
    <source>
        <dbReference type="PROSITE" id="PS51030"/>
    </source>
</evidence>
<evidence type="ECO:0000313" key="12">
    <source>
        <dbReference type="EMBL" id="PIK60201.1"/>
    </source>
</evidence>
<proteinExistence type="predicted"/>
<dbReference type="PANTHER" id="PTHR45805">
    <property type="entry name" value="NUCLEAR HORMONE RECEPTOR HR3-RELATED"/>
    <property type="match status" value="1"/>
</dbReference>
<feature type="compositionally biased region" description="Basic and acidic residues" evidence="10">
    <location>
        <begin position="301"/>
        <end position="319"/>
    </location>
</feature>
<evidence type="ECO:0000256" key="5">
    <source>
        <dbReference type="ARBA" id="ARBA00023015"/>
    </source>
</evidence>
<feature type="region of interest" description="Disordered" evidence="10">
    <location>
        <begin position="301"/>
        <end position="329"/>
    </location>
</feature>
<evidence type="ECO:0000256" key="8">
    <source>
        <dbReference type="ARBA" id="ARBA00023170"/>
    </source>
</evidence>
<evidence type="ECO:0000256" key="3">
    <source>
        <dbReference type="ARBA" id="ARBA00022771"/>
    </source>
</evidence>
<keyword evidence="2" id="KW-0479">Metal-binding</keyword>
<keyword evidence="5" id="KW-0805">Transcription regulation</keyword>
<feature type="region of interest" description="Disordered" evidence="10">
    <location>
        <begin position="250"/>
        <end position="276"/>
    </location>
</feature>
<evidence type="ECO:0000256" key="10">
    <source>
        <dbReference type="SAM" id="MobiDB-lite"/>
    </source>
</evidence>
<evidence type="ECO:0000256" key="2">
    <source>
        <dbReference type="ARBA" id="ARBA00022723"/>
    </source>
</evidence>
<accession>A0A2G8LIY9</accession>
<dbReference type="AlphaFoldDB" id="A0A2G8LIY9"/>
<dbReference type="GO" id="GO:0000978">
    <property type="term" value="F:RNA polymerase II cis-regulatory region sequence-specific DNA binding"/>
    <property type="evidence" value="ECO:0007669"/>
    <property type="project" value="TreeGrafter"/>
</dbReference>
<keyword evidence="4" id="KW-0862">Zinc</keyword>
<dbReference type="GO" id="GO:0005634">
    <property type="term" value="C:nucleus"/>
    <property type="evidence" value="ECO:0007669"/>
    <property type="project" value="UniProtKB-SubCell"/>
</dbReference>
<keyword evidence="8" id="KW-0675">Receptor</keyword>
<keyword evidence="6" id="KW-0238">DNA-binding</keyword>
<dbReference type="OrthoDB" id="10070038at2759"/>
<evidence type="ECO:0000256" key="9">
    <source>
        <dbReference type="ARBA" id="ARBA00023242"/>
    </source>
</evidence>
<keyword evidence="13" id="KW-1185">Reference proteome</keyword>
<dbReference type="SMART" id="SM00399">
    <property type="entry name" value="ZnF_C4"/>
    <property type="match status" value="1"/>
</dbReference>
<dbReference type="SUPFAM" id="SSF57716">
    <property type="entry name" value="Glucocorticoid receptor-like (DNA-binding domain)"/>
    <property type="match status" value="1"/>
</dbReference>
<dbReference type="STRING" id="307972.A0A2G8LIY9"/>
<dbReference type="CDD" id="cd06916">
    <property type="entry name" value="NR_DBD_like"/>
    <property type="match status" value="1"/>
</dbReference>
<evidence type="ECO:0000256" key="4">
    <source>
        <dbReference type="ARBA" id="ARBA00022833"/>
    </source>
</evidence>
<reference evidence="12 13" key="1">
    <citation type="journal article" date="2017" name="PLoS Biol.">
        <title>The sea cucumber genome provides insights into morphological evolution and visceral regeneration.</title>
        <authorList>
            <person name="Zhang X."/>
            <person name="Sun L."/>
            <person name="Yuan J."/>
            <person name="Sun Y."/>
            <person name="Gao Y."/>
            <person name="Zhang L."/>
            <person name="Li S."/>
            <person name="Dai H."/>
            <person name="Hamel J.F."/>
            <person name="Liu C."/>
            <person name="Yu Y."/>
            <person name="Liu S."/>
            <person name="Lin W."/>
            <person name="Guo K."/>
            <person name="Jin S."/>
            <person name="Xu P."/>
            <person name="Storey K.B."/>
            <person name="Huan P."/>
            <person name="Zhang T."/>
            <person name="Zhou Y."/>
            <person name="Zhang J."/>
            <person name="Lin C."/>
            <person name="Li X."/>
            <person name="Xing L."/>
            <person name="Huo D."/>
            <person name="Sun M."/>
            <person name="Wang L."/>
            <person name="Mercier A."/>
            <person name="Li F."/>
            <person name="Yang H."/>
            <person name="Xiang J."/>
        </authorList>
    </citation>
    <scope>NUCLEOTIDE SEQUENCE [LARGE SCALE GENOMIC DNA]</scope>
    <source>
        <strain evidence="12">Shaxun</strain>
        <tissue evidence="12">Muscle</tissue>
    </source>
</reference>
<gene>
    <name evidence="12" type="ORF">BSL78_02923</name>
</gene>
<dbReference type="PANTHER" id="PTHR45805:SF2">
    <property type="entry name" value="NUCLEAR HORMONE RECEPTOR HR3-RELATED"/>
    <property type="match status" value="1"/>
</dbReference>
<comment type="subcellular location">
    <subcellularLocation>
        <location evidence="1">Nucleus</location>
    </subcellularLocation>
</comment>
<keyword evidence="3" id="KW-0863">Zinc-finger</keyword>
<evidence type="ECO:0000313" key="13">
    <source>
        <dbReference type="Proteomes" id="UP000230750"/>
    </source>
</evidence>
<name>A0A2G8LIY9_STIJA</name>
<sequence length="359" mass="40390">MALPMPYTMDVAKPLANSHGRKILCQVCGALSSGLHFGVFTCEGCKCFYRRSIREGANYACAKDRGCDITMETRNSCRYCRFQKCLTLGMSKEGIKLGRRPKVECDPLHQVYFRHNDPSIPTMAPTSSLPSQQWPHIAPVIQIKTEMSDECGFYASKPSPYRPTFTIKQEPEDSLYANSYQCQYNDHTPSPPFRSRSDPHSTAIDQWHNQTNTSIPRWKTEGGHRNSINPYYESTNDIPGCQPALAWTPMQASPDDSGRGSAEPLHWEDTGGTPNSLNIPDVQTGAIAAMAFANLYRDTTEGHNRVDSTKGKCTDRNNNEGEVSTEDNQKSYIELLPREKPHEKLLVQRENQGQRCMDK</sequence>
<dbReference type="EMBL" id="MRZV01000064">
    <property type="protein sequence ID" value="PIK60201.1"/>
    <property type="molecule type" value="Genomic_DNA"/>
</dbReference>
<dbReference type="PROSITE" id="PS51030">
    <property type="entry name" value="NUCLEAR_REC_DBD_2"/>
    <property type="match status" value="1"/>
</dbReference>
<dbReference type="InterPro" id="IPR013088">
    <property type="entry name" value="Znf_NHR/GATA"/>
</dbReference>
<evidence type="ECO:0000256" key="1">
    <source>
        <dbReference type="ARBA" id="ARBA00004123"/>
    </source>
</evidence>
<dbReference type="Gene3D" id="3.30.50.10">
    <property type="entry name" value="Erythroid Transcription Factor GATA-1, subunit A"/>
    <property type="match status" value="1"/>
</dbReference>
<dbReference type="GO" id="GO:0004879">
    <property type="term" value="F:nuclear receptor activity"/>
    <property type="evidence" value="ECO:0007669"/>
    <property type="project" value="TreeGrafter"/>
</dbReference>
<organism evidence="12 13">
    <name type="scientific">Stichopus japonicus</name>
    <name type="common">Sea cucumber</name>
    <dbReference type="NCBI Taxonomy" id="307972"/>
    <lineage>
        <taxon>Eukaryota</taxon>
        <taxon>Metazoa</taxon>
        <taxon>Echinodermata</taxon>
        <taxon>Eleutherozoa</taxon>
        <taxon>Echinozoa</taxon>
        <taxon>Holothuroidea</taxon>
        <taxon>Aspidochirotacea</taxon>
        <taxon>Aspidochirotida</taxon>
        <taxon>Stichopodidae</taxon>
        <taxon>Apostichopus</taxon>
    </lineage>
</organism>
<keyword evidence="7" id="KW-0804">Transcription</keyword>
<evidence type="ECO:0000256" key="6">
    <source>
        <dbReference type="ARBA" id="ARBA00023125"/>
    </source>
</evidence>
<dbReference type="InterPro" id="IPR001628">
    <property type="entry name" value="Znf_hrmn_rcpt"/>
</dbReference>
<dbReference type="PRINTS" id="PR00047">
    <property type="entry name" value="STROIDFINGER"/>
</dbReference>
<dbReference type="Proteomes" id="UP000230750">
    <property type="component" value="Unassembled WGS sequence"/>
</dbReference>
<evidence type="ECO:0000256" key="7">
    <source>
        <dbReference type="ARBA" id="ARBA00023163"/>
    </source>
</evidence>
<comment type="caution">
    <text evidence="12">The sequence shown here is derived from an EMBL/GenBank/DDBJ whole genome shotgun (WGS) entry which is preliminary data.</text>
</comment>
<keyword evidence="9" id="KW-0539">Nucleus</keyword>
<feature type="domain" description="Nuclear receptor" evidence="11">
    <location>
        <begin position="22"/>
        <end position="97"/>
    </location>
</feature>